<keyword evidence="4" id="KW-1185">Reference proteome</keyword>
<dbReference type="EMBL" id="SUPL01000002">
    <property type="protein sequence ID" value="TJY37063.1"/>
    <property type="molecule type" value="Genomic_DNA"/>
</dbReference>
<feature type="transmembrane region" description="Helical" evidence="1">
    <location>
        <begin position="532"/>
        <end position="550"/>
    </location>
</feature>
<feature type="domain" description="Beta-lactamase-related" evidence="2">
    <location>
        <begin position="37"/>
        <end position="356"/>
    </location>
</feature>
<dbReference type="OrthoDB" id="1522765at2"/>
<keyword evidence="1" id="KW-0472">Membrane</keyword>
<evidence type="ECO:0000313" key="4">
    <source>
        <dbReference type="Proteomes" id="UP000307657"/>
    </source>
</evidence>
<dbReference type="Proteomes" id="UP000307657">
    <property type="component" value="Unassembled WGS sequence"/>
</dbReference>
<keyword evidence="1" id="KW-1133">Transmembrane helix</keyword>
<dbReference type="InterPro" id="IPR050491">
    <property type="entry name" value="AmpC-like"/>
</dbReference>
<feature type="transmembrane region" description="Helical" evidence="1">
    <location>
        <begin position="608"/>
        <end position="631"/>
    </location>
</feature>
<feature type="transmembrane region" description="Helical" evidence="1">
    <location>
        <begin position="499"/>
        <end position="520"/>
    </location>
</feature>
<accession>A0A4U0EYH2</accession>
<keyword evidence="1" id="KW-0812">Transmembrane</keyword>
<gene>
    <name evidence="3" type="ORF">E5167_03715</name>
</gene>
<proteinExistence type="predicted"/>
<dbReference type="InterPro" id="IPR012338">
    <property type="entry name" value="Beta-lactam/transpept-like"/>
</dbReference>
<dbReference type="PANTHER" id="PTHR46825:SF9">
    <property type="entry name" value="BETA-LACTAMASE-RELATED DOMAIN-CONTAINING PROTEIN"/>
    <property type="match status" value="1"/>
</dbReference>
<feature type="transmembrane region" description="Helical" evidence="1">
    <location>
        <begin position="570"/>
        <end position="587"/>
    </location>
</feature>
<dbReference type="RefSeq" id="WP_136841182.1">
    <property type="nucleotide sequence ID" value="NZ_SUPL01000002.1"/>
</dbReference>
<dbReference type="InterPro" id="IPR001466">
    <property type="entry name" value="Beta-lactam-related"/>
</dbReference>
<evidence type="ECO:0000256" key="1">
    <source>
        <dbReference type="SAM" id="Phobius"/>
    </source>
</evidence>
<name>A0A4U0EYH2_9FLAO</name>
<organism evidence="3 4">
    <name type="scientific">Pontimicrobium aquaticum</name>
    <dbReference type="NCBI Taxonomy" id="2565367"/>
    <lineage>
        <taxon>Bacteria</taxon>
        <taxon>Pseudomonadati</taxon>
        <taxon>Bacteroidota</taxon>
        <taxon>Flavobacteriia</taxon>
        <taxon>Flavobacteriales</taxon>
        <taxon>Flavobacteriaceae</taxon>
        <taxon>Pontimicrobium</taxon>
    </lineage>
</organism>
<dbReference type="Pfam" id="PF00144">
    <property type="entry name" value="Beta-lactamase"/>
    <property type="match status" value="1"/>
</dbReference>
<sequence length="633" mass="72509">MIKQHTILTVFLLVFSYSFSQELTFNKVKDSILSIIEKEDIPGISLAIINKKDSLYWSGGFGMADIENNIPMTKNSLMFIASTSKNFIALSIMTLVEEGKVKLTTPIKDIIPEINYKNPWKDTNPITLEMVLEHTTGFDDTRYNNFIGEDDEYLTLKELLNTYPNALHSRWKPGTMFSYSNLNYTLAGYIIEKITGMPFEAYVKQSILDPLEMNETKLTNPTAKYPNIAIPYGYDFKNQKNVPFFQNGKVGANFMQRPASFVITSSKDMLKYLNFYLSANENNSLIVGKASIDRMENGETSYDAKLGLDGRYGLGNKPGLREVQLFGHHGNAWNTSFFLYNREVGVGYYLATNCSFGIPQIRRLLTAFLFKDYKIETTRNYQSSEIAKPFEGFYEAVTSRNEMLLFFDQIRYAGNLKVESDTVCFDGGLKQRKYKVFENSTEKLISLNRVDKRFEKQRNMSSLGLMYDENNEQVLVWDTGTATVYFKKKSAFIHYFKHISLFASIPILAIATLVILIISLIKTIKRRFKFSVINTTISIATLSLALMIFIGIPSGPFDLIALGEMNLKTILFFILSMVFPLVSLIYIKEVVKHRNKSLSLWLKIPYSLICFSIIYLNVFMLQNGFVGLQFWNY</sequence>
<evidence type="ECO:0000313" key="3">
    <source>
        <dbReference type="EMBL" id="TJY37063.1"/>
    </source>
</evidence>
<dbReference type="SUPFAM" id="SSF56601">
    <property type="entry name" value="beta-lactamase/transpeptidase-like"/>
    <property type="match status" value="1"/>
</dbReference>
<protein>
    <submittedName>
        <fullName evidence="3">Beta-lactamase family protein</fullName>
    </submittedName>
</protein>
<dbReference type="PANTHER" id="PTHR46825">
    <property type="entry name" value="D-ALANYL-D-ALANINE-CARBOXYPEPTIDASE/ENDOPEPTIDASE AMPH"/>
    <property type="match status" value="1"/>
</dbReference>
<evidence type="ECO:0000259" key="2">
    <source>
        <dbReference type="Pfam" id="PF00144"/>
    </source>
</evidence>
<dbReference type="Gene3D" id="3.40.710.10">
    <property type="entry name" value="DD-peptidase/beta-lactamase superfamily"/>
    <property type="match status" value="1"/>
</dbReference>
<reference evidence="3 4" key="1">
    <citation type="submission" date="2019-04" db="EMBL/GenBank/DDBJ databases">
        <title>Lacinutrix sp. nov., isolated from marine water.</title>
        <authorList>
            <person name="Kim W."/>
        </authorList>
    </citation>
    <scope>NUCLEOTIDE SEQUENCE [LARGE SCALE GENOMIC DNA]</scope>
    <source>
        <strain evidence="3 4">CAU 1491</strain>
    </source>
</reference>
<comment type="caution">
    <text evidence="3">The sequence shown here is derived from an EMBL/GenBank/DDBJ whole genome shotgun (WGS) entry which is preliminary data.</text>
</comment>
<dbReference type="AlphaFoldDB" id="A0A4U0EYH2"/>